<dbReference type="PANTHER" id="PTHR30126">
    <property type="entry name" value="HTH-TYPE TRANSCRIPTIONAL REGULATOR"/>
    <property type="match status" value="1"/>
</dbReference>
<dbReference type="FunFam" id="1.10.10.10:FF:000001">
    <property type="entry name" value="LysR family transcriptional regulator"/>
    <property type="match status" value="1"/>
</dbReference>
<dbReference type="PROSITE" id="PS50931">
    <property type="entry name" value="HTH_LYSR"/>
    <property type="match status" value="1"/>
</dbReference>
<organism evidence="6 7">
    <name type="scientific">Halodesulfovibrio marinisediminis DSM 17456</name>
    <dbReference type="NCBI Taxonomy" id="1121457"/>
    <lineage>
        <taxon>Bacteria</taxon>
        <taxon>Pseudomonadati</taxon>
        <taxon>Thermodesulfobacteriota</taxon>
        <taxon>Desulfovibrionia</taxon>
        <taxon>Desulfovibrionales</taxon>
        <taxon>Desulfovibrionaceae</taxon>
        <taxon>Halodesulfovibrio</taxon>
    </lineage>
</organism>
<name>A0A1N6DMA5_9BACT</name>
<dbReference type="SUPFAM" id="SSF46785">
    <property type="entry name" value="Winged helix' DNA-binding domain"/>
    <property type="match status" value="1"/>
</dbReference>
<sequence>MSVAVFCFSMYSIDMIDYRKLEAFCKVYELQSFSRAGKDLFLSQPTISAHVSALESELNVPLLDRMGRTVLPTEAGTILYKYAKKAFSALDAARAEIAQLHDEIAGEIIIGGSTIPAHYLLPRVMAKYMLKNTNVDVSLKVADSEAVIQMLSQGELSVGVVGAFENDPELTFIPIVDDELVVIASPSYASIKEPLSAETLAEHSWVMRERGSGTRKTFANALAEHNVDIRSLPSVVQVESTNAVIQFVKAGMGLSITSKLAVSAEVERGDLVILPVSNMKLKRQFFCVYHNRRHYFPAIHSFIQFLKDETRSMRVDSGAVHD</sequence>
<dbReference type="PANTHER" id="PTHR30126:SF40">
    <property type="entry name" value="HTH-TYPE TRANSCRIPTIONAL REGULATOR GLTR"/>
    <property type="match status" value="1"/>
</dbReference>
<gene>
    <name evidence="6" type="ORF">SAMN02745161_0302</name>
</gene>
<dbReference type="CDD" id="cd08420">
    <property type="entry name" value="PBP2_CysL_like"/>
    <property type="match status" value="1"/>
</dbReference>
<protein>
    <submittedName>
        <fullName evidence="6">Transcriptional regulator, LysR family</fullName>
    </submittedName>
</protein>
<accession>A0A1N6DMA5</accession>
<dbReference type="Pfam" id="PF03466">
    <property type="entry name" value="LysR_substrate"/>
    <property type="match status" value="1"/>
</dbReference>
<dbReference type="NCBIfam" id="NF040786">
    <property type="entry name" value="LysR_Sec_metab"/>
    <property type="match status" value="1"/>
</dbReference>
<dbReference type="STRING" id="1121457.SAMN02745161_0302"/>
<keyword evidence="3" id="KW-0238">DNA-binding</keyword>
<evidence type="ECO:0000256" key="2">
    <source>
        <dbReference type="ARBA" id="ARBA00023015"/>
    </source>
</evidence>
<keyword evidence="7" id="KW-1185">Reference proteome</keyword>
<dbReference type="Gene3D" id="1.10.10.10">
    <property type="entry name" value="Winged helix-like DNA-binding domain superfamily/Winged helix DNA-binding domain"/>
    <property type="match status" value="1"/>
</dbReference>
<dbReference type="AlphaFoldDB" id="A0A1N6DMA5"/>
<dbReference type="GO" id="GO:0003700">
    <property type="term" value="F:DNA-binding transcription factor activity"/>
    <property type="evidence" value="ECO:0007669"/>
    <property type="project" value="InterPro"/>
</dbReference>
<comment type="similarity">
    <text evidence="1">Belongs to the LysR transcriptional regulatory family.</text>
</comment>
<dbReference type="InterPro" id="IPR036390">
    <property type="entry name" value="WH_DNA-bd_sf"/>
</dbReference>
<evidence type="ECO:0000256" key="3">
    <source>
        <dbReference type="ARBA" id="ARBA00023125"/>
    </source>
</evidence>
<evidence type="ECO:0000259" key="5">
    <source>
        <dbReference type="PROSITE" id="PS50931"/>
    </source>
</evidence>
<proteinExistence type="inferred from homology"/>
<dbReference type="InterPro" id="IPR000847">
    <property type="entry name" value="LysR_HTH_N"/>
</dbReference>
<dbReference type="InterPro" id="IPR047788">
    <property type="entry name" value="LysR-like_Sec_metab"/>
</dbReference>
<dbReference type="EMBL" id="FSRG01000003">
    <property type="protein sequence ID" value="SIN71870.1"/>
    <property type="molecule type" value="Genomic_DNA"/>
</dbReference>
<evidence type="ECO:0000313" key="7">
    <source>
        <dbReference type="Proteomes" id="UP000184694"/>
    </source>
</evidence>
<evidence type="ECO:0000256" key="4">
    <source>
        <dbReference type="ARBA" id="ARBA00023163"/>
    </source>
</evidence>
<dbReference type="Pfam" id="PF00126">
    <property type="entry name" value="HTH_1"/>
    <property type="match status" value="1"/>
</dbReference>
<reference evidence="7" key="1">
    <citation type="submission" date="2016-11" db="EMBL/GenBank/DDBJ databases">
        <authorList>
            <person name="Varghese N."/>
            <person name="Submissions S."/>
        </authorList>
    </citation>
    <scope>NUCLEOTIDE SEQUENCE [LARGE SCALE GENOMIC DNA]</scope>
    <source>
        <strain evidence="7">DSM 17456</strain>
    </source>
</reference>
<feature type="domain" description="HTH lysR-type" evidence="5">
    <location>
        <begin position="16"/>
        <end position="73"/>
    </location>
</feature>
<evidence type="ECO:0000256" key="1">
    <source>
        <dbReference type="ARBA" id="ARBA00009437"/>
    </source>
</evidence>
<evidence type="ECO:0000313" key="6">
    <source>
        <dbReference type="EMBL" id="SIN71870.1"/>
    </source>
</evidence>
<dbReference type="InterPro" id="IPR036388">
    <property type="entry name" value="WH-like_DNA-bd_sf"/>
</dbReference>
<keyword evidence="4" id="KW-0804">Transcription</keyword>
<dbReference type="RefSeq" id="WP_245796687.1">
    <property type="nucleotide sequence ID" value="NZ_FSRG01000003.1"/>
</dbReference>
<dbReference type="SUPFAM" id="SSF53850">
    <property type="entry name" value="Periplasmic binding protein-like II"/>
    <property type="match status" value="1"/>
</dbReference>
<keyword evidence="2" id="KW-0805">Transcription regulation</keyword>
<dbReference type="PRINTS" id="PR00039">
    <property type="entry name" value="HTHLYSR"/>
</dbReference>
<dbReference type="InterPro" id="IPR005119">
    <property type="entry name" value="LysR_subst-bd"/>
</dbReference>
<dbReference type="GO" id="GO:0000976">
    <property type="term" value="F:transcription cis-regulatory region binding"/>
    <property type="evidence" value="ECO:0007669"/>
    <property type="project" value="TreeGrafter"/>
</dbReference>
<dbReference type="Proteomes" id="UP000184694">
    <property type="component" value="Unassembled WGS sequence"/>
</dbReference>
<dbReference type="Gene3D" id="3.40.190.290">
    <property type="match status" value="1"/>
</dbReference>